<dbReference type="SUPFAM" id="SSF53187">
    <property type="entry name" value="Zn-dependent exopeptidases"/>
    <property type="match status" value="1"/>
</dbReference>
<gene>
    <name evidence="18" type="ORF">Ahy_A05g023297</name>
</gene>
<keyword evidence="6" id="KW-0812">Transmembrane</keyword>
<accession>A0A445D351</accession>
<feature type="domain" description="PA" evidence="15">
    <location>
        <begin position="157"/>
        <end position="244"/>
    </location>
</feature>
<comment type="cofactor">
    <cofactor evidence="1">
        <name>Zn(2+)</name>
        <dbReference type="ChEBI" id="CHEBI:29105"/>
    </cofactor>
</comment>
<keyword evidence="13" id="KW-0472">Membrane</keyword>
<feature type="domain" description="Peptidase M28" evidence="17">
    <location>
        <begin position="366"/>
        <end position="542"/>
    </location>
</feature>
<dbReference type="Pfam" id="PF04253">
    <property type="entry name" value="TFR_dimer"/>
    <property type="match status" value="1"/>
</dbReference>
<dbReference type="Proteomes" id="UP000289738">
    <property type="component" value="Chromosome A05"/>
</dbReference>
<keyword evidence="12" id="KW-0482">Metalloprotease</keyword>
<comment type="caution">
    <text evidence="18">The sequence shown here is derived from an EMBL/GenBank/DDBJ whole genome shotgun (WGS) entry which is preliminary data.</text>
</comment>
<evidence type="ECO:0000313" key="18">
    <source>
        <dbReference type="EMBL" id="RYR57595.1"/>
    </source>
</evidence>
<dbReference type="InterPro" id="IPR046450">
    <property type="entry name" value="PA_dom_sf"/>
</dbReference>
<organism evidence="18 19">
    <name type="scientific">Arachis hypogaea</name>
    <name type="common">Peanut</name>
    <dbReference type="NCBI Taxonomy" id="3818"/>
    <lineage>
        <taxon>Eukaryota</taxon>
        <taxon>Viridiplantae</taxon>
        <taxon>Streptophyta</taxon>
        <taxon>Embryophyta</taxon>
        <taxon>Tracheophyta</taxon>
        <taxon>Spermatophyta</taxon>
        <taxon>Magnoliopsida</taxon>
        <taxon>eudicotyledons</taxon>
        <taxon>Gunneridae</taxon>
        <taxon>Pentapetalae</taxon>
        <taxon>rosids</taxon>
        <taxon>fabids</taxon>
        <taxon>Fabales</taxon>
        <taxon>Fabaceae</taxon>
        <taxon>Papilionoideae</taxon>
        <taxon>50 kb inversion clade</taxon>
        <taxon>dalbergioids sensu lato</taxon>
        <taxon>Dalbergieae</taxon>
        <taxon>Pterocarpus clade</taxon>
        <taxon>Arachis</taxon>
    </lineage>
</organism>
<dbReference type="CDD" id="cd02121">
    <property type="entry name" value="PA_GCPII_like"/>
    <property type="match status" value="1"/>
</dbReference>
<keyword evidence="7" id="KW-0479">Metal-binding</keyword>
<dbReference type="GO" id="GO:0004180">
    <property type="term" value="F:carboxypeptidase activity"/>
    <property type="evidence" value="ECO:0007669"/>
    <property type="project" value="UniProtKB-KW"/>
</dbReference>
<keyword evidence="4" id="KW-0121">Carboxypeptidase</keyword>
<keyword evidence="19" id="KW-1185">Reference proteome</keyword>
<name>A0A445D351_ARAHY</name>
<evidence type="ECO:0000256" key="11">
    <source>
        <dbReference type="ARBA" id="ARBA00022989"/>
    </source>
</evidence>
<dbReference type="InterPro" id="IPR007365">
    <property type="entry name" value="TFR-like_dimer_dom"/>
</dbReference>
<evidence type="ECO:0000256" key="9">
    <source>
        <dbReference type="ARBA" id="ARBA00022833"/>
    </source>
</evidence>
<evidence type="ECO:0008006" key="20">
    <source>
        <dbReference type="Google" id="ProtNLM"/>
    </source>
</evidence>
<dbReference type="InterPro" id="IPR007484">
    <property type="entry name" value="Peptidase_M28"/>
</dbReference>
<keyword evidence="8" id="KW-0378">Hydrolase</keyword>
<dbReference type="Gene3D" id="3.40.630.10">
    <property type="entry name" value="Zn peptidases"/>
    <property type="match status" value="1"/>
</dbReference>
<dbReference type="FunFam" id="3.40.630.10:FF:000009">
    <property type="entry name" value="N-acetylated-alpha-linked acidic dipeptidase 2"/>
    <property type="match status" value="1"/>
</dbReference>
<dbReference type="Pfam" id="PF04389">
    <property type="entry name" value="Peptidase_M28"/>
    <property type="match status" value="1"/>
</dbReference>
<proteinExistence type="inferred from homology"/>
<dbReference type="InterPro" id="IPR036757">
    <property type="entry name" value="TFR-like_dimer_dom_sf"/>
</dbReference>
<dbReference type="STRING" id="3818.A0A445D351"/>
<keyword evidence="11" id="KW-1133">Transmembrane helix</keyword>
<dbReference type="GO" id="GO:0006508">
    <property type="term" value="P:proteolysis"/>
    <property type="evidence" value="ECO:0007669"/>
    <property type="project" value="UniProtKB-KW"/>
</dbReference>
<evidence type="ECO:0000256" key="1">
    <source>
        <dbReference type="ARBA" id="ARBA00001947"/>
    </source>
</evidence>
<evidence type="ECO:0000256" key="10">
    <source>
        <dbReference type="ARBA" id="ARBA00022968"/>
    </source>
</evidence>
<evidence type="ECO:0000256" key="13">
    <source>
        <dbReference type="ARBA" id="ARBA00023136"/>
    </source>
</evidence>
<dbReference type="AlphaFoldDB" id="A0A445D351"/>
<keyword evidence="5" id="KW-0645">Protease</keyword>
<evidence type="ECO:0000256" key="6">
    <source>
        <dbReference type="ARBA" id="ARBA00022692"/>
    </source>
</evidence>
<dbReference type="FunFam" id="1.20.930.40:FF:000001">
    <property type="entry name" value="N-acetylated-alpha-linked acidic dipeptidase 2"/>
    <property type="match status" value="1"/>
</dbReference>
<reference evidence="18 19" key="1">
    <citation type="submission" date="2019-01" db="EMBL/GenBank/DDBJ databases">
        <title>Sequencing of cultivated peanut Arachis hypogaea provides insights into genome evolution and oil improvement.</title>
        <authorList>
            <person name="Chen X."/>
        </authorList>
    </citation>
    <scope>NUCLEOTIDE SEQUENCE [LARGE SCALE GENOMIC DNA]</scope>
    <source>
        <strain evidence="19">cv. Fuhuasheng</strain>
        <tissue evidence="18">Leaves</tissue>
    </source>
</reference>
<evidence type="ECO:0000256" key="12">
    <source>
        <dbReference type="ARBA" id="ARBA00023049"/>
    </source>
</evidence>
<evidence type="ECO:0000256" key="7">
    <source>
        <dbReference type="ARBA" id="ARBA00022723"/>
    </source>
</evidence>
<evidence type="ECO:0000259" key="16">
    <source>
        <dbReference type="Pfam" id="PF04253"/>
    </source>
</evidence>
<dbReference type="Gene3D" id="3.50.30.30">
    <property type="match status" value="1"/>
</dbReference>
<dbReference type="GO" id="GO:0008237">
    <property type="term" value="F:metallopeptidase activity"/>
    <property type="evidence" value="ECO:0007669"/>
    <property type="project" value="UniProtKB-KW"/>
</dbReference>
<dbReference type="GO" id="GO:0046872">
    <property type="term" value="F:metal ion binding"/>
    <property type="evidence" value="ECO:0007669"/>
    <property type="project" value="UniProtKB-KW"/>
</dbReference>
<dbReference type="FunFam" id="3.50.30.30:FF:000008">
    <property type="entry name" value="Glutamate carboxypeptidase 2"/>
    <property type="match status" value="1"/>
</dbReference>
<sequence>MITVAATAANTTTTISTLLAIATSFLLLLITSSPTTPKSSNYHTLFLSTSLSTNVSISNHLQALTHRPHIASSEANSQAANYVLKVFTSSNIPSHMASYHVLLSYPLSRSLLLTTTPQEPPFSFSLKQEPYKSDPYAAVSGEVVPTFHAYAKSGTAEGPAVYVNYGRVEDYLSLRKKMGVNVSGCVVLARYGKIFRGDIVKNAYDEGAVGVVVYSDRKDYGGGGDDGGRWFPDGKWLPPSGVQVGSVYQGTGDPSTPGWASSGGDGECERLTKEEVEKEGDVPLIPSLPVSGADGEKILRSIGGPVAEHDWQGSKDAPTYRVGPGPGILNLTFKGQENIASIQNVIGVIEGAEEPDRCCCIATVCRYVILGNHRDVWTFGAVDPNSGTAALLEIAQRFGKLQKQGWKPRRTIILCNWDAEEYGLIGSTEWVEENRELLASRAVAYLNSDCAVGGAGFNAMATPQLDELIKKATQQVTDPDNSSQSLYEAWTSSGTSPLIGRLGGGGSDYKPFVQHVGIPSIDLAFGGDTADYPVYHSLYDDFIWMQKFGDPMFHRHVAAASVWGLVALWLADEEFLHFDYQSYAKELQIFMKPKCVESQLNVKNLEDEISNKDINLSPILKSIKELEKAAININDQRKEIEASKGWRTWKEYQMKVRDVNDRLMMAERAFTDRDGLLGMTWHKHLIYGPIKNNDYGSQSFPGIGDAVRVAKNLQTAESWHRVQHEIWRVSRVIKHASLVLIGQLT</sequence>
<dbReference type="InterPro" id="IPR039373">
    <property type="entry name" value="Peptidase_M28B"/>
</dbReference>
<evidence type="ECO:0000256" key="14">
    <source>
        <dbReference type="ARBA" id="ARBA00023180"/>
    </source>
</evidence>
<comment type="similarity">
    <text evidence="3">Belongs to the peptidase M28 family. M28B subfamily.</text>
</comment>
<dbReference type="EMBL" id="SDMP01000005">
    <property type="protein sequence ID" value="RYR57595.1"/>
    <property type="molecule type" value="Genomic_DNA"/>
</dbReference>
<evidence type="ECO:0000259" key="15">
    <source>
        <dbReference type="Pfam" id="PF02225"/>
    </source>
</evidence>
<evidence type="ECO:0000256" key="4">
    <source>
        <dbReference type="ARBA" id="ARBA00022645"/>
    </source>
</evidence>
<evidence type="ECO:0000256" key="2">
    <source>
        <dbReference type="ARBA" id="ARBA00004606"/>
    </source>
</evidence>
<evidence type="ECO:0000256" key="5">
    <source>
        <dbReference type="ARBA" id="ARBA00022670"/>
    </source>
</evidence>
<dbReference type="PANTHER" id="PTHR10404:SF46">
    <property type="entry name" value="VACUOLAR PROTEIN SORTING-ASSOCIATED PROTEIN 70"/>
    <property type="match status" value="1"/>
</dbReference>
<feature type="domain" description="Transferrin receptor-like dimerisation" evidence="16">
    <location>
        <begin position="614"/>
        <end position="740"/>
    </location>
</feature>
<evidence type="ECO:0000256" key="3">
    <source>
        <dbReference type="ARBA" id="ARBA00005634"/>
    </source>
</evidence>
<dbReference type="CDD" id="cd08022">
    <property type="entry name" value="M28_PSMA_like"/>
    <property type="match status" value="1"/>
</dbReference>
<dbReference type="PANTHER" id="PTHR10404">
    <property type="entry name" value="N-ACETYLATED-ALPHA-LINKED ACIDIC DIPEPTIDASE"/>
    <property type="match status" value="1"/>
</dbReference>
<dbReference type="SUPFAM" id="SSF52025">
    <property type="entry name" value="PA domain"/>
    <property type="match status" value="1"/>
</dbReference>
<evidence type="ECO:0000313" key="19">
    <source>
        <dbReference type="Proteomes" id="UP000289738"/>
    </source>
</evidence>
<dbReference type="GO" id="GO:0016020">
    <property type="term" value="C:membrane"/>
    <property type="evidence" value="ECO:0007669"/>
    <property type="project" value="UniProtKB-SubCell"/>
</dbReference>
<keyword evidence="10" id="KW-0735">Signal-anchor</keyword>
<dbReference type="Gene3D" id="1.20.930.40">
    <property type="entry name" value="Transferrin receptor-like, dimerisation domain"/>
    <property type="match status" value="1"/>
</dbReference>
<keyword evidence="9" id="KW-0862">Zinc</keyword>
<keyword evidence="14" id="KW-0325">Glycoprotein</keyword>
<dbReference type="InterPro" id="IPR003137">
    <property type="entry name" value="PA_domain"/>
</dbReference>
<comment type="subcellular location">
    <subcellularLocation>
        <location evidence="2">Membrane</location>
        <topology evidence="2">Single-pass type II membrane protein</topology>
    </subcellularLocation>
</comment>
<protein>
    <recommendedName>
        <fullName evidence="20">Glutamate carboxypeptidase</fullName>
    </recommendedName>
</protein>
<evidence type="ECO:0000256" key="8">
    <source>
        <dbReference type="ARBA" id="ARBA00022801"/>
    </source>
</evidence>
<dbReference type="Pfam" id="PF02225">
    <property type="entry name" value="PA"/>
    <property type="match status" value="1"/>
</dbReference>
<evidence type="ECO:0000259" key="17">
    <source>
        <dbReference type="Pfam" id="PF04389"/>
    </source>
</evidence>
<dbReference type="SUPFAM" id="SSF47672">
    <property type="entry name" value="Transferrin receptor-like dimerisation domain"/>
    <property type="match status" value="1"/>
</dbReference>